<feature type="transmembrane region" description="Helical" evidence="5">
    <location>
        <begin position="363"/>
        <end position="381"/>
    </location>
</feature>
<dbReference type="SUPFAM" id="SSF51905">
    <property type="entry name" value="FAD/NAD(P)-binding domain"/>
    <property type="match status" value="1"/>
</dbReference>
<feature type="transmembrane region" description="Helical" evidence="5">
    <location>
        <begin position="393"/>
        <end position="412"/>
    </location>
</feature>
<dbReference type="InterPro" id="IPR002938">
    <property type="entry name" value="FAD-bd"/>
</dbReference>
<dbReference type="OrthoDB" id="655030at2759"/>
<evidence type="ECO:0000256" key="2">
    <source>
        <dbReference type="ARBA" id="ARBA00022827"/>
    </source>
</evidence>
<reference evidence="7" key="1">
    <citation type="journal article" date="2020" name="Stud. Mycol.">
        <title>101 Dothideomycetes genomes: a test case for predicting lifestyles and emergence of pathogens.</title>
        <authorList>
            <person name="Haridas S."/>
            <person name="Albert R."/>
            <person name="Binder M."/>
            <person name="Bloem J."/>
            <person name="Labutti K."/>
            <person name="Salamov A."/>
            <person name="Andreopoulos B."/>
            <person name="Baker S."/>
            <person name="Barry K."/>
            <person name="Bills G."/>
            <person name="Bluhm B."/>
            <person name="Cannon C."/>
            <person name="Castanera R."/>
            <person name="Culley D."/>
            <person name="Daum C."/>
            <person name="Ezra D."/>
            <person name="Gonzalez J."/>
            <person name="Henrissat B."/>
            <person name="Kuo A."/>
            <person name="Liang C."/>
            <person name="Lipzen A."/>
            <person name="Lutzoni F."/>
            <person name="Magnuson J."/>
            <person name="Mondo S."/>
            <person name="Nolan M."/>
            <person name="Ohm R."/>
            <person name="Pangilinan J."/>
            <person name="Park H.-J."/>
            <person name="Ramirez L."/>
            <person name="Alfaro M."/>
            <person name="Sun H."/>
            <person name="Tritt A."/>
            <person name="Yoshinaga Y."/>
            <person name="Zwiers L.-H."/>
            <person name="Turgeon B."/>
            <person name="Goodwin S."/>
            <person name="Spatafora J."/>
            <person name="Crous P."/>
            <person name="Grigoriev I."/>
        </authorList>
    </citation>
    <scope>NUCLEOTIDE SEQUENCE</scope>
    <source>
        <strain evidence="7">CBS 122681</strain>
    </source>
</reference>
<evidence type="ECO:0000256" key="4">
    <source>
        <dbReference type="ARBA" id="ARBA00023033"/>
    </source>
</evidence>
<name>A0A6A6TB56_9PLEO</name>
<accession>A0A6A6TB56</accession>
<feature type="domain" description="FAD-binding" evidence="6">
    <location>
        <begin position="8"/>
        <end position="359"/>
    </location>
</feature>
<dbReference type="GO" id="GO:0071949">
    <property type="term" value="F:FAD binding"/>
    <property type="evidence" value="ECO:0007669"/>
    <property type="project" value="InterPro"/>
</dbReference>
<evidence type="ECO:0000256" key="3">
    <source>
        <dbReference type="ARBA" id="ARBA00023002"/>
    </source>
</evidence>
<keyword evidence="5" id="KW-0472">Membrane</keyword>
<organism evidence="7 8">
    <name type="scientific">Lophiostoma macrostomum CBS 122681</name>
    <dbReference type="NCBI Taxonomy" id="1314788"/>
    <lineage>
        <taxon>Eukaryota</taxon>
        <taxon>Fungi</taxon>
        <taxon>Dikarya</taxon>
        <taxon>Ascomycota</taxon>
        <taxon>Pezizomycotina</taxon>
        <taxon>Dothideomycetes</taxon>
        <taxon>Pleosporomycetidae</taxon>
        <taxon>Pleosporales</taxon>
        <taxon>Lophiostomataceae</taxon>
        <taxon>Lophiostoma</taxon>
    </lineage>
</organism>
<dbReference type="InterPro" id="IPR036188">
    <property type="entry name" value="FAD/NAD-bd_sf"/>
</dbReference>
<keyword evidence="5" id="KW-1133">Transmembrane helix</keyword>
<protein>
    <submittedName>
        <fullName evidence="7">Salicylate hydroxylase</fullName>
    </submittedName>
</protein>
<dbReference type="Pfam" id="PF01494">
    <property type="entry name" value="FAD_binding_3"/>
    <property type="match status" value="1"/>
</dbReference>
<keyword evidence="2" id="KW-0274">FAD</keyword>
<sequence length="427" mass="48275">MANSTPKIAIVGAGPAGLTLARLLVVSEANVDITLYERDKSRASRPDQGGCLDLHTDTGLAAIRKCGLWDEFEKYARYDGEEMIIADKNATELVHMRSKGGGSPEIDRGSLKQILLDGVPERYVRWDRRLKRVREDGMLEFEDQKELEGPFDLVVGADGATSKVRERLSSVKPSYSGVSGYEFDIKEPARTCPDLNKMVGRGGFLGTSDRKFLNTQRMGNDSLKVRSWFVCPEELTLEEVDKYGDEGIIEKILSRYEGWAPEMTNFLRQADPNSLRRWVTYELPLDFTWDHKSGYTLLGDAASLAPPFSGEGVNKAMVDAMELAQLLQRSLDIYDDLTWDEAVQQYETQQYPRAHKLMETTRYFVQSSFFGTAPIGLMTGLLKRKTGESSSVFIRALGTAPFVALLFTYFWIRQQIGWGIRKLWRRN</sequence>
<dbReference type="GO" id="GO:0004497">
    <property type="term" value="F:monooxygenase activity"/>
    <property type="evidence" value="ECO:0007669"/>
    <property type="project" value="UniProtKB-KW"/>
</dbReference>
<dbReference type="PANTHER" id="PTHR46972">
    <property type="entry name" value="MONOOXYGENASE ASQM-RELATED"/>
    <property type="match status" value="1"/>
</dbReference>
<keyword evidence="3" id="KW-0560">Oxidoreductase</keyword>
<dbReference type="PANTHER" id="PTHR46972:SF1">
    <property type="entry name" value="FAD DEPENDENT OXIDOREDUCTASE DOMAIN-CONTAINING PROTEIN"/>
    <property type="match status" value="1"/>
</dbReference>
<dbReference type="EMBL" id="MU004336">
    <property type="protein sequence ID" value="KAF2656481.1"/>
    <property type="molecule type" value="Genomic_DNA"/>
</dbReference>
<dbReference type="PRINTS" id="PR00420">
    <property type="entry name" value="RNGMNOXGNASE"/>
</dbReference>
<evidence type="ECO:0000313" key="8">
    <source>
        <dbReference type="Proteomes" id="UP000799324"/>
    </source>
</evidence>
<dbReference type="Proteomes" id="UP000799324">
    <property type="component" value="Unassembled WGS sequence"/>
</dbReference>
<dbReference type="Gene3D" id="3.50.50.60">
    <property type="entry name" value="FAD/NAD(P)-binding domain"/>
    <property type="match status" value="1"/>
</dbReference>
<keyword evidence="4" id="KW-0503">Monooxygenase</keyword>
<evidence type="ECO:0000259" key="6">
    <source>
        <dbReference type="Pfam" id="PF01494"/>
    </source>
</evidence>
<keyword evidence="8" id="KW-1185">Reference proteome</keyword>
<evidence type="ECO:0000256" key="1">
    <source>
        <dbReference type="ARBA" id="ARBA00022630"/>
    </source>
</evidence>
<evidence type="ECO:0000256" key="5">
    <source>
        <dbReference type="SAM" id="Phobius"/>
    </source>
</evidence>
<proteinExistence type="predicted"/>
<gene>
    <name evidence="7" type="ORF">K491DRAFT_656603</name>
</gene>
<keyword evidence="1" id="KW-0285">Flavoprotein</keyword>
<keyword evidence="5" id="KW-0812">Transmembrane</keyword>
<dbReference type="AlphaFoldDB" id="A0A6A6TB56"/>
<evidence type="ECO:0000313" key="7">
    <source>
        <dbReference type="EMBL" id="KAF2656481.1"/>
    </source>
</evidence>